<dbReference type="EMBL" id="WIUZ02000022">
    <property type="protein sequence ID" value="KAF9778697.1"/>
    <property type="molecule type" value="Genomic_DNA"/>
</dbReference>
<dbReference type="GO" id="GO:0006623">
    <property type="term" value="P:protein targeting to vacuole"/>
    <property type="evidence" value="ECO:0007669"/>
    <property type="project" value="TreeGrafter"/>
</dbReference>
<name>A0A9P6H3J3_9AGAM</name>
<dbReference type="OrthoDB" id="10260857at2759"/>
<keyword evidence="3 6" id="KW-0813">Transport</keyword>
<evidence type="ECO:0000256" key="1">
    <source>
        <dbReference type="ARBA" id="ARBA00004177"/>
    </source>
</evidence>
<dbReference type="PANTHER" id="PTHR13678">
    <property type="entry name" value="VACUOLAR PROTEIN SORTING-ASSOCIATED PROTEIN 37"/>
    <property type="match status" value="1"/>
</dbReference>
<dbReference type="PROSITE" id="PS51314">
    <property type="entry name" value="VPS37_C"/>
    <property type="match status" value="1"/>
</dbReference>
<dbReference type="GO" id="GO:0006612">
    <property type="term" value="P:protein targeting to membrane"/>
    <property type="evidence" value="ECO:0007669"/>
    <property type="project" value="TreeGrafter"/>
</dbReference>
<evidence type="ECO:0000256" key="6">
    <source>
        <dbReference type="PROSITE-ProRule" id="PRU00646"/>
    </source>
</evidence>
<evidence type="ECO:0000256" key="5">
    <source>
        <dbReference type="ARBA" id="ARBA00022927"/>
    </source>
</evidence>
<dbReference type="InterPro" id="IPR029012">
    <property type="entry name" value="Helix_hairpin_bin_sf"/>
</dbReference>
<reference evidence="8" key="1">
    <citation type="journal article" date="2020" name="Nat. Commun.">
        <title>Large-scale genome sequencing of mycorrhizal fungi provides insights into the early evolution of symbiotic traits.</title>
        <authorList>
            <person name="Miyauchi S."/>
            <person name="Kiss E."/>
            <person name="Kuo A."/>
            <person name="Drula E."/>
            <person name="Kohler A."/>
            <person name="Sanchez-Garcia M."/>
            <person name="Morin E."/>
            <person name="Andreopoulos B."/>
            <person name="Barry K.W."/>
            <person name="Bonito G."/>
            <person name="Buee M."/>
            <person name="Carver A."/>
            <person name="Chen C."/>
            <person name="Cichocki N."/>
            <person name="Clum A."/>
            <person name="Culley D."/>
            <person name="Crous P.W."/>
            <person name="Fauchery L."/>
            <person name="Girlanda M."/>
            <person name="Hayes R.D."/>
            <person name="Keri Z."/>
            <person name="LaButti K."/>
            <person name="Lipzen A."/>
            <person name="Lombard V."/>
            <person name="Magnuson J."/>
            <person name="Maillard F."/>
            <person name="Murat C."/>
            <person name="Nolan M."/>
            <person name="Ohm R.A."/>
            <person name="Pangilinan J."/>
            <person name="Pereira M.F."/>
            <person name="Perotto S."/>
            <person name="Peter M."/>
            <person name="Pfister S."/>
            <person name="Riley R."/>
            <person name="Sitrit Y."/>
            <person name="Stielow J.B."/>
            <person name="Szollosi G."/>
            <person name="Zifcakova L."/>
            <person name="Stursova M."/>
            <person name="Spatafora J.W."/>
            <person name="Tedersoo L."/>
            <person name="Vaario L.M."/>
            <person name="Yamada A."/>
            <person name="Yan M."/>
            <person name="Wang P."/>
            <person name="Xu J."/>
            <person name="Bruns T."/>
            <person name="Baldrian P."/>
            <person name="Vilgalys R."/>
            <person name="Dunand C."/>
            <person name="Henrissat B."/>
            <person name="Grigoriev I.V."/>
            <person name="Hibbett D."/>
            <person name="Nagy L.G."/>
            <person name="Martin F.M."/>
        </authorList>
    </citation>
    <scope>NUCLEOTIDE SEQUENCE</scope>
    <source>
        <strain evidence="8">UH-Tt-Lm1</strain>
    </source>
</reference>
<evidence type="ECO:0000313" key="8">
    <source>
        <dbReference type="EMBL" id="KAF9778697.1"/>
    </source>
</evidence>
<dbReference type="Pfam" id="PF07200">
    <property type="entry name" value="Mod_r"/>
    <property type="match status" value="1"/>
</dbReference>
<evidence type="ECO:0000256" key="2">
    <source>
        <dbReference type="ARBA" id="ARBA00007617"/>
    </source>
</evidence>
<dbReference type="SUPFAM" id="SSF140111">
    <property type="entry name" value="Endosomal sorting complex assembly domain"/>
    <property type="match status" value="1"/>
</dbReference>
<feature type="domain" description="VPS37 C-terminal" evidence="7">
    <location>
        <begin position="87"/>
        <end position="179"/>
    </location>
</feature>
<proteinExistence type="inferred from homology"/>
<evidence type="ECO:0000256" key="3">
    <source>
        <dbReference type="ARBA" id="ARBA00022448"/>
    </source>
</evidence>
<dbReference type="PANTHER" id="PTHR13678:SF2">
    <property type="entry name" value="VACUOLAR PROTEIN SORTING-ASSOCIATED PROTEIN 37A"/>
    <property type="match status" value="1"/>
</dbReference>
<protein>
    <recommendedName>
        <fullName evidence="7">VPS37 C-terminal domain-containing protein</fullName>
    </recommendedName>
</protein>
<comment type="subcellular location">
    <subcellularLocation>
        <location evidence="1">Endosome</location>
    </subcellularLocation>
</comment>
<dbReference type="InterPro" id="IPR009851">
    <property type="entry name" value="Mod_r"/>
</dbReference>
<sequence length="179" mass="21037">MSSSTLFENYPELSRLSRDDLQDLLHDQQYFQATFHSLEHVKTIYRAQDEIVMANEAIAKNNLSLQDELYKLRAETQAAFDESRSLEARWKSLEREQKEVYQRFTQQFLLLRLRHAATAQDEASEKVASDFVKGPSDGPANGKEVDDFVKDFREMRRVYHKRAIFVERWTKGDVGWLND</sequence>
<evidence type="ECO:0000259" key="7">
    <source>
        <dbReference type="PROSITE" id="PS51314"/>
    </source>
</evidence>
<gene>
    <name evidence="8" type="ORF">BJ322DRAFT_1092103</name>
</gene>
<dbReference type="AlphaFoldDB" id="A0A9P6H3J3"/>
<evidence type="ECO:0000256" key="4">
    <source>
        <dbReference type="ARBA" id="ARBA00022753"/>
    </source>
</evidence>
<evidence type="ECO:0000313" key="9">
    <source>
        <dbReference type="Proteomes" id="UP000736335"/>
    </source>
</evidence>
<reference evidence="8" key="2">
    <citation type="submission" date="2020-11" db="EMBL/GenBank/DDBJ databases">
        <authorList>
            <consortium name="DOE Joint Genome Institute"/>
            <person name="Kuo A."/>
            <person name="Miyauchi S."/>
            <person name="Kiss E."/>
            <person name="Drula E."/>
            <person name="Kohler A."/>
            <person name="Sanchez-Garcia M."/>
            <person name="Andreopoulos B."/>
            <person name="Barry K.W."/>
            <person name="Bonito G."/>
            <person name="Buee M."/>
            <person name="Carver A."/>
            <person name="Chen C."/>
            <person name="Cichocki N."/>
            <person name="Clum A."/>
            <person name="Culley D."/>
            <person name="Crous P.W."/>
            <person name="Fauchery L."/>
            <person name="Girlanda M."/>
            <person name="Hayes R."/>
            <person name="Keri Z."/>
            <person name="Labutti K."/>
            <person name="Lipzen A."/>
            <person name="Lombard V."/>
            <person name="Magnuson J."/>
            <person name="Maillard F."/>
            <person name="Morin E."/>
            <person name="Murat C."/>
            <person name="Nolan M."/>
            <person name="Ohm R."/>
            <person name="Pangilinan J."/>
            <person name="Pereira M."/>
            <person name="Perotto S."/>
            <person name="Peter M."/>
            <person name="Riley R."/>
            <person name="Sitrit Y."/>
            <person name="Stielow B."/>
            <person name="Szollosi G."/>
            <person name="Zifcakova L."/>
            <person name="Stursova M."/>
            <person name="Spatafora J.W."/>
            <person name="Tedersoo L."/>
            <person name="Vaario L.-M."/>
            <person name="Yamada A."/>
            <person name="Yan M."/>
            <person name="Wang P."/>
            <person name="Xu J."/>
            <person name="Bruns T."/>
            <person name="Baldrian P."/>
            <person name="Vilgalys R."/>
            <person name="Henrissat B."/>
            <person name="Grigoriev I.V."/>
            <person name="Hibbett D."/>
            <person name="Nagy L.G."/>
            <person name="Martin F.M."/>
        </authorList>
    </citation>
    <scope>NUCLEOTIDE SEQUENCE</scope>
    <source>
        <strain evidence="8">UH-Tt-Lm1</strain>
    </source>
</reference>
<keyword evidence="5 6" id="KW-0653">Protein transport</keyword>
<organism evidence="8 9">
    <name type="scientific">Thelephora terrestris</name>
    <dbReference type="NCBI Taxonomy" id="56493"/>
    <lineage>
        <taxon>Eukaryota</taxon>
        <taxon>Fungi</taxon>
        <taxon>Dikarya</taxon>
        <taxon>Basidiomycota</taxon>
        <taxon>Agaricomycotina</taxon>
        <taxon>Agaricomycetes</taxon>
        <taxon>Thelephorales</taxon>
        <taxon>Thelephoraceae</taxon>
        <taxon>Thelephora</taxon>
    </lineage>
</organism>
<dbReference type="GO" id="GO:0000813">
    <property type="term" value="C:ESCRT I complex"/>
    <property type="evidence" value="ECO:0007669"/>
    <property type="project" value="TreeGrafter"/>
</dbReference>
<keyword evidence="9" id="KW-1185">Reference proteome</keyword>
<comment type="similarity">
    <text evidence="2">Belongs to the VPS37 family.</text>
</comment>
<dbReference type="GO" id="GO:0043162">
    <property type="term" value="P:ubiquitin-dependent protein catabolic process via the multivesicular body sorting pathway"/>
    <property type="evidence" value="ECO:0007669"/>
    <property type="project" value="UniProtKB-ARBA"/>
</dbReference>
<comment type="caution">
    <text evidence="8">The sequence shown here is derived from an EMBL/GenBank/DDBJ whole genome shotgun (WGS) entry which is preliminary data.</text>
</comment>
<dbReference type="Gene3D" id="1.10.287.660">
    <property type="entry name" value="Helix hairpin bin"/>
    <property type="match status" value="1"/>
</dbReference>
<dbReference type="InterPro" id="IPR037202">
    <property type="entry name" value="ESCRT_assembly_dom"/>
</dbReference>
<accession>A0A9P6H3J3</accession>
<keyword evidence="4" id="KW-0967">Endosome</keyword>
<dbReference type="Proteomes" id="UP000736335">
    <property type="component" value="Unassembled WGS sequence"/>
</dbReference>